<gene>
    <name evidence="1" type="ORF">FIBSPDRAFT_278865</name>
</gene>
<proteinExistence type="predicted"/>
<evidence type="ECO:0000313" key="1">
    <source>
        <dbReference type="EMBL" id="KZP07752.1"/>
    </source>
</evidence>
<dbReference type="OrthoDB" id="10675447at2759"/>
<evidence type="ECO:0000313" key="2">
    <source>
        <dbReference type="Proteomes" id="UP000076532"/>
    </source>
</evidence>
<protein>
    <submittedName>
        <fullName evidence="1">Uncharacterized protein</fullName>
    </submittedName>
</protein>
<dbReference type="Proteomes" id="UP000076532">
    <property type="component" value="Unassembled WGS sequence"/>
</dbReference>
<dbReference type="AlphaFoldDB" id="A0A165WMV9"/>
<accession>A0A165WMV9</accession>
<name>A0A165WMV9_9AGAM</name>
<sequence>MSHQNESTEGSLGSQSTLLELLPRGSQGSFMVYITPATAHSPIQIRELAVRVNSLSWEEDGALLSALRIMRMVRVAEVPVYTSSSQHLEALGAMPHLEELALQLLEPSLRHGFIANASGHAESSLSSHAESSLLPLDGDLESLVGLHSLMPLLEEPHVSATNATTQPFPTLHTLFMEGRFSQMADLLATNRLPMRILGLRVQSAQTEQEMAITMEVIARSCPHLQLVVIHIEQRCQFSWIDTRQLGTIPFVVFVAGVMFRMSNVTPELERAVRGQ</sequence>
<reference evidence="1 2" key="1">
    <citation type="journal article" date="2016" name="Mol. Biol. Evol.">
        <title>Comparative Genomics of Early-Diverging Mushroom-Forming Fungi Provides Insights into the Origins of Lignocellulose Decay Capabilities.</title>
        <authorList>
            <person name="Nagy L.G."/>
            <person name="Riley R."/>
            <person name="Tritt A."/>
            <person name="Adam C."/>
            <person name="Daum C."/>
            <person name="Floudas D."/>
            <person name="Sun H."/>
            <person name="Yadav J.S."/>
            <person name="Pangilinan J."/>
            <person name="Larsson K.H."/>
            <person name="Matsuura K."/>
            <person name="Barry K."/>
            <person name="Labutti K."/>
            <person name="Kuo R."/>
            <person name="Ohm R.A."/>
            <person name="Bhattacharya S.S."/>
            <person name="Shirouzu T."/>
            <person name="Yoshinaga Y."/>
            <person name="Martin F.M."/>
            <person name="Grigoriev I.V."/>
            <person name="Hibbett D.S."/>
        </authorList>
    </citation>
    <scope>NUCLEOTIDE SEQUENCE [LARGE SCALE GENOMIC DNA]</scope>
    <source>
        <strain evidence="1 2">CBS 109695</strain>
    </source>
</reference>
<keyword evidence="2" id="KW-1185">Reference proteome</keyword>
<dbReference type="EMBL" id="KV417741">
    <property type="protein sequence ID" value="KZP07752.1"/>
    <property type="molecule type" value="Genomic_DNA"/>
</dbReference>
<organism evidence="1 2">
    <name type="scientific">Athelia psychrophila</name>
    <dbReference type="NCBI Taxonomy" id="1759441"/>
    <lineage>
        <taxon>Eukaryota</taxon>
        <taxon>Fungi</taxon>
        <taxon>Dikarya</taxon>
        <taxon>Basidiomycota</taxon>
        <taxon>Agaricomycotina</taxon>
        <taxon>Agaricomycetes</taxon>
        <taxon>Agaricomycetidae</taxon>
        <taxon>Atheliales</taxon>
        <taxon>Atheliaceae</taxon>
        <taxon>Athelia</taxon>
    </lineage>
</organism>